<keyword evidence="3" id="KW-1185">Reference proteome</keyword>
<feature type="non-terminal residue" evidence="2">
    <location>
        <position position="1"/>
    </location>
</feature>
<dbReference type="OrthoDB" id="10437832at2759"/>
<protein>
    <submittedName>
        <fullName evidence="2">8234_t:CDS:1</fullName>
    </submittedName>
</protein>
<dbReference type="EMBL" id="CAJVPZ010039771">
    <property type="protein sequence ID" value="CAG8758170.1"/>
    <property type="molecule type" value="Genomic_DNA"/>
</dbReference>
<sequence>DLYPFLVLQSQAFKRIIEGLDLQANMLSKDYLKEILLNAEDNILRKIWEYVLDDNMEILIEDEKQITILEARIEYKELGSYELDNESDTESLQDPTVSGDENSDEDIFSTAVMHFQEHLSQQDN</sequence>
<dbReference type="AlphaFoldDB" id="A0A9N9NRV8"/>
<proteinExistence type="predicted"/>
<gene>
    <name evidence="2" type="ORF">RFULGI_LOCUS14104</name>
</gene>
<reference evidence="2" key="1">
    <citation type="submission" date="2021-06" db="EMBL/GenBank/DDBJ databases">
        <authorList>
            <person name="Kallberg Y."/>
            <person name="Tangrot J."/>
            <person name="Rosling A."/>
        </authorList>
    </citation>
    <scope>NUCLEOTIDE SEQUENCE</scope>
    <source>
        <strain evidence="2">IN212</strain>
    </source>
</reference>
<dbReference type="Proteomes" id="UP000789396">
    <property type="component" value="Unassembled WGS sequence"/>
</dbReference>
<feature type="non-terminal residue" evidence="2">
    <location>
        <position position="124"/>
    </location>
</feature>
<evidence type="ECO:0000256" key="1">
    <source>
        <dbReference type="SAM" id="MobiDB-lite"/>
    </source>
</evidence>
<evidence type="ECO:0000313" key="3">
    <source>
        <dbReference type="Proteomes" id="UP000789396"/>
    </source>
</evidence>
<organism evidence="2 3">
    <name type="scientific">Racocetra fulgida</name>
    <dbReference type="NCBI Taxonomy" id="60492"/>
    <lineage>
        <taxon>Eukaryota</taxon>
        <taxon>Fungi</taxon>
        <taxon>Fungi incertae sedis</taxon>
        <taxon>Mucoromycota</taxon>
        <taxon>Glomeromycotina</taxon>
        <taxon>Glomeromycetes</taxon>
        <taxon>Diversisporales</taxon>
        <taxon>Gigasporaceae</taxon>
        <taxon>Racocetra</taxon>
    </lineage>
</organism>
<accession>A0A9N9NRV8</accession>
<evidence type="ECO:0000313" key="2">
    <source>
        <dbReference type="EMBL" id="CAG8758170.1"/>
    </source>
</evidence>
<comment type="caution">
    <text evidence="2">The sequence shown here is derived from an EMBL/GenBank/DDBJ whole genome shotgun (WGS) entry which is preliminary data.</text>
</comment>
<name>A0A9N9NRV8_9GLOM</name>
<feature type="region of interest" description="Disordered" evidence="1">
    <location>
        <begin position="83"/>
        <end position="104"/>
    </location>
</feature>